<evidence type="ECO:0000313" key="2">
    <source>
        <dbReference type="EMBL" id="TXJ62223.1"/>
    </source>
</evidence>
<proteinExistence type="predicted"/>
<evidence type="ECO:0000259" key="1">
    <source>
        <dbReference type="Pfam" id="PF00535"/>
    </source>
</evidence>
<sequence>MQTKSVYTQNIKKPLISFIITYHNEPLEMLQECLQSILSLTLTRDEREIIIVDDGSDESPLEALRDVRNDILYIRQNSQGLSMARNQGIDISKGEFIQFVDADDFLVISQYENCLDLVRFNSPDMVLFNSTSTANEKSPFSYSDPVSGAEYMRHNNLRASVCGYIFRKSLLLSLRFTKNLTHEDEEFTPKLFLRAETVFDTNANAYFYRIRTDSIMHRRDETWIRKRLADQEKIIRELYLHSELLTSGDRLALQRRVIQLTMDYIYNIIVLTHDKECLNEAIDKLSRLGLFPLPDKDYTRKYKIFRKLANNKLGRDVLMILLKGKS</sequence>
<feature type="domain" description="Glycosyltransferase 2-like" evidence="1">
    <location>
        <begin position="17"/>
        <end position="144"/>
    </location>
</feature>
<dbReference type="RefSeq" id="WP_130829186.1">
    <property type="nucleotide sequence ID" value="NZ_SDIK01000036.1"/>
</dbReference>
<comment type="caution">
    <text evidence="2">The sequence shown here is derived from an EMBL/GenBank/DDBJ whole genome shotgun (WGS) entry which is preliminary data.</text>
</comment>
<keyword evidence="3" id="KW-1185">Reference proteome</keyword>
<evidence type="ECO:0000313" key="3">
    <source>
        <dbReference type="Proteomes" id="UP000321612"/>
    </source>
</evidence>
<accession>A0A5C8GJL2</accession>
<dbReference type="Pfam" id="PF00535">
    <property type="entry name" value="Glycos_transf_2"/>
    <property type="match status" value="1"/>
</dbReference>
<dbReference type="PANTHER" id="PTHR22916:SF3">
    <property type="entry name" value="UDP-GLCNAC:BETAGAL BETA-1,3-N-ACETYLGLUCOSAMINYLTRANSFERASE-LIKE PROTEIN 1"/>
    <property type="match status" value="1"/>
</dbReference>
<dbReference type="SUPFAM" id="SSF53448">
    <property type="entry name" value="Nucleotide-diphospho-sugar transferases"/>
    <property type="match status" value="1"/>
</dbReference>
<dbReference type="EMBL" id="SDIK01000036">
    <property type="protein sequence ID" value="TXJ62223.1"/>
    <property type="molecule type" value="Genomic_DNA"/>
</dbReference>
<dbReference type="GO" id="GO:0016758">
    <property type="term" value="F:hexosyltransferase activity"/>
    <property type="evidence" value="ECO:0007669"/>
    <property type="project" value="UniProtKB-ARBA"/>
</dbReference>
<dbReference type="PANTHER" id="PTHR22916">
    <property type="entry name" value="GLYCOSYLTRANSFERASE"/>
    <property type="match status" value="1"/>
</dbReference>
<gene>
    <name evidence="2" type="ORF">ETF27_05450</name>
</gene>
<dbReference type="OrthoDB" id="597270at2"/>
<dbReference type="InterPro" id="IPR001173">
    <property type="entry name" value="Glyco_trans_2-like"/>
</dbReference>
<organism evidence="2 3">
    <name type="scientific">Prevotella brunnea</name>
    <dbReference type="NCBI Taxonomy" id="2508867"/>
    <lineage>
        <taxon>Bacteria</taxon>
        <taxon>Pseudomonadati</taxon>
        <taxon>Bacteroidota</taxon>
        <taxon>Bacteroidia</taxon>
        <taxon>Bacteroidales</taxon>
        <taxon>Prevotellaceae</taxon>
        <taxon>Prevotella</taxon>
    </lineage>
</organism>
<dbReference type="Gene3D" id="3.90.550.10">
    <property type="entry name" value="Spore Coat Polysaccharide Biosynthesis Protein SpsA, Chain A"/>
    <property type="match status" value="1"/>
</dbReference>
<protein>
    <submittedName>
        <fullName evidence="2">Glycosyltransferase</fullName>
    </submittedName>
</protein>
<dbReference type="Proteomes" id="UP000321612">
    <property type="component" value="Unassembled WGS sequence"/>
</dbReference>
<name>A0A5C8GJL2_9BACT</name>
<dbReference type="AlphaFoldDB" id="A0A5C8GJL2"/>
<dbReference type="InterPro" id="IPR029044">
    <property type="entry name" value="Nucleotide-diphossugar_trans"/>
</dbReference>
<reference evidence="3" key="1">
    <citation type="submission" date="2019-05" db="EMBL/GenBank/DDBJ databases">
        <title>Prevotella brunnea sp. nov., isolated from a wound of a patient.</title>
        <authorList>
            <person name="Buhl M."/>
        </authorList>
    </citation>
    <scope>NUCLEOTIDE SEQUENCE [LARGE SCALE GENOMIC DNA]</scope>
    <source>
        <strain evidence="3">A2672</strain>
    </source>
</reference>
<dbReference type="CDD" id="cd00761">
    <property type="entry name" value="Glyco_tranf_GTA_type"/>
    <property type="match status" value="1"/>
</dbReference>
<keyword evidence="2" id="KW-0808">Transferase</keyword>